<evidence type="ECO:0000256" key="2">
    <source>
        <dbReference type="ARBA" id="ARBA00017881"/>
    </source>
</evidence>
<dbReference type="InterPro" id="IPR014729">
    <property type="entry name" value="Rossmann-like_a/b/a_fold"/>
</dbReference>
<dbReference type="SUPFAM" id="SSF48173">
    <property type="entry name" value="Cryptochrome/photolyase FAD-binding domain"/>
    <property type="match status" value="1"/>
</dbReference>
<dbReference type="PANTHER" id="PTHR11455:SF22">
    <property type="entry name" value="CRYPTOCHROME DASH"/>
    <property type="match status" value="1"/>
</dbReference>
<comment type="function">
    <text evidence="6">May have a photoreceptor function.</text>
</comment>
<gene>
    <name evidence="9" type="ORF">JQC93_00805</name>
</gene>
<dbReference type="RefSeq" id="WP_205156580.1">
    <property type="nucleotide sequence ID" value="NZ_JAFEUM010000001.1"/>
</dbReference>
<dbReference type="PRINTS" id="PR00147">
    <property type="entry name" value="DNAPHOTLYASE"/>
</dbReference>
<dbReference type="InterPro" id="IPR036134">
    <property type="entry name" value="Crypto/Photolyase_FAD-like_sf"/>
</dbReference>
<evidence type="ECO:0000256" key="7">
    <source>
        <dbReference type="SAM" id="MobiDB-lite"/>
    </source>
</evidence>
<evidence type="ECO:0000259" key="8">
    <source>
        <dbReference type="PROSITE" id="PS51645"/>
    </source>
</evidence>
<sequence length="473" mass="53445">MSLSATSPSTFTARRGLFVFTHDLRVCDNRALSALASQVDALDALYVLESSSVNYRSASRGALPTLYLDATLKQLDAALRPFGQRLVLEQGAWTETIVAYCLRHGVTHVGVSEAFGLDELKRQATLVKALQELNIALTTVDQHSLFEKHHWPVVPHPHQLSFSQFRRFIERANLNVKGVYTPTHLPAPMSESTANHSERSAAGTQSHSSSVWLAKAGCIEGKKHLADYFCSDLPQVYKQTRNAIDDWDSSTKLSPWLALGSLSVRQVLRELKHHEQCFGKNDSTQWIQVELLWREYFHWQMHHAGPEYFSASGVNRQPRASRQSTADFKQWSLGKTPYPIVNAIIRQLNQTGYISNRARQIAASCWVNEYQGDWRWGAAHYQQQLLDYDVAINWGNWQYIAGVGFDKKGGRHFNLGKQTQLFDPQGHYIQRWAPTSHQDFEQMGQTTTVPKRSVQPHSVESDSPQLGLPSSFG</sequence>
<dbReference type="Pfam" id="PF00875">
    <property type="entry name" value="DNA_photolyase"/>
    <property type="match status" value="1"/>
</dbReference>
<organism evidence="9 10">
    <name type="scientific">Vibrio ulleungensis</name>
    <dbReference type="NCBI Taxonomy" id="2807619"/>
    <lineage>
        <taxon>Bacteria</taxon>
        <taxon>Pseudomonadati</taxon>
        <taxon>Pseudomonadota</taxon>
        <taxon>Gammaproteobacteria</taxon>
        <taxon>Vibrionales</taxon>
        <taxon>Vibrionaceae</taxon>
        <taxon>Vibrio</taxon>
    </lineage>
</organism>
<dbReference type="Gene3D" id="1.10.579.10">
    <property type="entry name" value="DNA Cyclobutane Dipyrimidine Photolyase, subunit A, domain 3"/>
    <property type="match status" value="1"/>
</dbReference>
<evidence type="ECO:0000313" key="9">
    <source>
        <dbReference type="EMBL" id="MBM7034928.1"/>
    </source>
</evidence>
<dbReference type="PANTHER" id="PTHR11455">
    <property type="entry name" value="CRYPTOCHROME"/>
    <property type="match status" value="1"/>
</dbReference>
<evidence type="ECO:0000256" key="4">
    <source>
        <dbReference type="ARBA" id="ARBA00022827"/>
    </source>
</evidence>
<name>A0ABS2HFN2_9VIBR</name>
<dbReference type="InterPro" id="IPR002081">
    <property type="entry name" value="Cryptochrome/DNA_photolyase_1"/>
</dbReference>
<dbReference type="NCBIfam" id="TIGR02765">
    <property type="entry name" value="crypto_DASH"/>
    <property type="match status" value="1"/>
</dbReference>
<evidence type="ECO:0000256" key="3">
    <source>
        <dbReference type="ARBA" id="ARBA00022630"/>
    </source>
</evidence>
<proteinExistence type="inferred from homology"/>
<dbReference type="Proteomes" id="UP000809621">
    <property type="component" value="Unassembled WGS sequence"/>
</dbReference>
<keyword evidence="10" id="KW-1185">Reference proteome</keyword>
<comment type="cofactor">
    <cofactor evidence="6">
        <name>FAD</name>
        <dbReference type="ChEBI" id="CHEBI:57692"/>
    </cofactor>
    <text evidence="6">Binds 1 FAD per subunit.</text>
</comment>
<keyword evidence="3 6" id="KW-0285">Flavoprotein</keyword>
<comment type="caution">
    <text evidence="9">The sequence shown here is derived from an EMBL/GenBank/DDBJ whole genome shotgun (WGS) entry which is preliminary data.</text>
</comment>
<accession>A0ABS2HFN2</accession>
<evidence type="ECO:0000256" key="1">
    <source>
        <dbReference type="ARBA" id="ARBA00005862"/>
    </source>
</evidence>
<evidence type="ECO:0000256" key="5">
    <source>
        <dbReference type="ARBA" id="ARBA00022991"/>
    </source>
</evidence>
<keyword evidence="5 6" id="KW-0157">Chromophore</keyword>
<comment type="cofactor">
    <cofactor evidence="6">
        <name>(6R)-5,10-methylene-5,6,7,8-tetrahydrofolate</name>
        <dbReference type="ChEBI" id="CHEBI:15636"/>
    </cofactor>
    <text evidence="6">Binds 1 5,10-methenyltetrahydrofolate (MTHF) per subunit.</text>
</comment>
<evidence type="ECO:0000256" key="6">
    <source>
        <dbReference type="RuleBase" id="RU367151"/>
    </source>
</evidence>
<dbReference type="InterPro" id="IPR006050">
    <property type="entry name" value="DNA_photolyase_N"/>
</dbReference>
<dbReference type="Gene3D" id="3.40.50.620">
    <property type="entry name" value="HUPs"/>
    <property type="match status" value="1"/>
</dbReference>
<feature type="region of interest" description="Disordered" evidence="7">
    <location>
        <begin position="185"/>
        <end position="204"/>
    </location>
</feature>
<keyword evidence="4 6" id="KW-0274">FAD</keyword>
<feature type="region of interest" description="Disordered" evidence="7">
    <location>
        <begin position="444"/>
        <end position="473"/>
    </location>
</feature>
<dbReference type="InterPro" id="IPR014133">
    <property type="entry name" value="Cry_DASH"/>
</dbReference>
<dbReference type="Pfam" id="PF03441">
    <property type="entry name" value="FAD_binding_7"/>
    <property type="match status" value="1"/>
</dbReference>
<dbReference type="SUPFAM" id="SSF52425">
    <property type="entry name" value="Cryptochrome/photolyase, N-terminal domain"/>
    <property type="match status" value="1"/>
</dbReference>
<dbReference type="InterPro" id="IPR036155">
    <property type="entry name" value="Crypto/Photolyase_N_sf"/>
</dbReference>
<dbReference type="InterPro" id="IPR005101">
    <property type="entry name" value="Cryptochr/Photolyase_FAD-bd"/>
</dbReference>
<dbReference type="Gene3D" id="1.25.40.80">
    <property type="match status" value="1"/>
</dbReference>
<protein>
    <recommendedName>
        <fullName evidence="2 6">Cryptochrome DASH</fullName>
    </recommendedName>
</protein>
<reference evidence="9 10" key="1">
    <citation type="submission" date="2021-02" db="EMBL/GenBank/DDBJ databases">
        <authorList>
            <person name="Park J.-S."/>
        </authorList>
    </citation>
    <scope>NUCLEOTIDE SEQUENCE [LARGE SCALE GENOMIC DNA]</scope>
    <source>
        <strain evidence="9 10">188UL20-2</strain>
    </source>
</reference>
<dbReference type="EMBL" id="JAFEUM010000001">
    <property type="protein sequence ID" value="MBM7034928.1"/>
    <property type="molecule type" value="Genomic_DNA"/>
</dbReference>
<comment type="similarity">
    <text evidence="1 6">Belongs to the DNA photolyase class-1 family.</text>
</comment>
<dbReference type="PROSITE" id="PS51645">
    <property type="entry name" value="PHR_CRY_ALPHA_BETA"/>
    <property type="match status" value="1"/>
</dbReference>
<feature type="compositionally biased region" description="Polar residues" evidence="7">
    <location>
        <begin position="444"/>
        <end position="464"/>
    </location>
</feature>
<evidence type="ECO:0000313" key="10">
    <source>
        <dbReference type="Proteomes" id="UP000809621"/>
    </source>
</evidence>
<feature type="domain" description="Photolyase/cryptochrome alpha/beta" evidence="8">
    <location>
        <begin position="14"/>
        <end position="145"/>
    </location>
</feature>